<evidence type="ECO:0000256" key="2">
    <source>
        <dbReference type="ARBA" id="ARBA00023239"/>
    </source>
</evidence>
<gene>
    <name evidence="3" type="primary">fabZ1</name>
    <name evidence="3" type="ORF">HMPREF0548_0283</name>
</gene>
<reference evidence="3 4" key="1">
    <citation type="submission" date="2009-01" db="EMBL/GenBank/DDBJ databases">
        <authorList>
            <person name="Qin X."/>
            <person name="Bachman B."/>
            <person name="Battles P."/>
            <person name="Bell A."/>
            <person name="Bess C."/>
            <person name="Bickham C."/>
            <person name="Chaboub L."/>
            <person name="Chen D."/>
            <person name="Coyle M."/>
            <person name="Deiros D.R."/>
            <person name="Dinh H."/>
            <person name="Forbes L."/>
            <person name="Fowler G."/>
            <person name="Francisco L."/>
            <person name="Fu Q."/>
            <person name="Gubbala S."/>
            <person name="Hale W."/>
            <person name="Han Y."/>
            <person name="Hemphill L."/>
            <person name="Highlander S.K."/>
            <person name="Hirani K."/>
            <person name="Hogues M."/>
            <person name="Jackson L."/>
            <person name="Jakkamsetti A."/>
            <person name="Javaid M."/>
            <person name="Jiang H."/>
            <person name="Korchina V."/>
            <person name="Kovar C."/>
            <person name="Lara F."/>
            <person name="Lee S."/>
            <person name="Mata R."/>
            <person name="Mathew T."/>
            <person name="Moen C."/>
            <person name="Morales K."/>
            <person name="Munidasa M."/>
            <person name="Nazareth L."/>
            <person name="Ngo R."/>
            <person name="Nguyen L."/>
            <person name="Okwuonu G."/>
            <person name="Ongeri F."/>
            <person name="Patil S."/>
            <person name="Petrosino J."/>
            <person name="Pham C."/>
            <person name="Pham P."/>
            <person name="Pu L.-L."/>
            <person name="Puazo M."/>
            <person name="Raj R."/>
            <person name="Reid J."/>
            <person name="Rouhana J."/>
            <person name="Saada N."/>
            <person name="Shang Y."/>
            <person name="Simmons D."/>
            <person name="Thornton R."/>
            <person name="Warren J."/>
            <person name="Weissenberger G."/>
            <person name="Zhang J."/>
            <person name="Zhang L."/>
            <person name="Zhou C."/>
            <person name="Zhu D."/>
            <person name="Muzny D."/>
            <person name="Worley K."/>
            <person name="Gibbs R."/>
        </authorList>
    </citation>
    <scope>NUCLEOTIDE SEQUENCE [LARGE SCALE GENOMIC DNA]</scope>
    <source>
        <strain evidence="3 4">DSM 16047</strain>
    </source>
</reference>
<evidence type="ECO:0000256" key="1">
    <source>
        <dbReference type="ARBA" id="ARBA00009174"/>
    </source>
</evidence>
<organism evidence="3 4">
    <name type="scientific">Lactobacillus ultunensis DSM 16047</name>
    <dbReference type="NCBI Taxonomy" id="525365"/>
    <lineage>
        <taxon>Bacteria</taxon>
        <taxon>Bacillati</taxon>
        <taxon>Bacillota</taxon>
        <taxon>Bacilli</taxon>
        <taxon>Lactobacillales</taxon>
        <taxon>Lactobacillaceae</taxon>
        <taxon>Lactobacillus</taxon>
    </lineage>
</organism>
<dbReference type="Pfam" id="PF07977">
    <property type="entry name" value="FabA"/>
    <property type="match status" value="1"/>
</dbReference>
<dbReference type="GO" id="GO:0016829">
    <property type="term" value="F:lyase activity"/>
    <property type="evidence" value="ECO:0007669"/>
    <property type="project" value="UniProtKB-KW"/>
</dbReference>
<dbReference type="InterPro" id="IPR029069">
    <property type="entry name" value="HotDog_dom_sf"/>
</dbReference>
<keyword evidence="2 3" id="KW-0456">Lyase</keyword>
<dbReference type="STRING" id="525365.HMPREF0548_0283"/>
<dbReference type="Proteomes" id="UP000005583">
    <property type="component" value="Unassembled WGS sequence"/>
</dbReference>
<dbReference type="PANTHER" id="PTHR30272">
    <property type="entry name" value="3-HYDROXYACYL-[ACYL-CARRIER-PROTEIN] DEHYDRATASE"/>
    <property type="match status" value="1"/>
</dbReference>
<dbReference type="EC" id="4.2.1.-" evidence="3"/>
<dbReference type="SUPFAM" id="SSF54637">
    <property type="entry name" value="Thioesterase/thiol ester dehydrase-isomerase"/>
    <property type="match status" value="1"/>
</dbReference>
<comment type="similarity">
    <text evidence="1">Belongs to the thioester dehydratase family. FabZ subfamily.</text>
</comment>
<dbReference type="CDD" id="cd01288">
    <property type="entry name" value="FabZ"/>
    <property type="match status" value="1"/>
</dbReference>
<dbReference type="AlphaFoldDB" id="C2EKW5"/>
<dbReference type="InterPro" id="IPR013114">
    <property type="entry name" value="FabA_FabZ"/>
</dbReference>
<comment type="caution">
    <text evidence="3">The sequence shown here is derived from an EMBL/GenBank/DDBJ whole genome shotgun (WGS) entry which is preliminary data.</text>
</comment>
<sequence>MNIKLFVNQNKAVDQVTINAAEIKQLTGNQSPLSLLDQVLEIDPGKSLVGLKNVSANESYFAGHFPGNPVMPGVLIIQTGIEAVQVLNGAKWHGKLSEIKKARFRKMVKPGDQLEIKISKKDSEIYEAKAMLNDDVACSVELLFS</sequence>
<evidence type="ECO:0000313" key="4">
    <source>
        <dbReference type="Proteomes" id="UP000005583"/>
    </source>
</evidence>
<proteinExistence type="inferred from homology"/>
<dbReference type="Gene3D" id="3.10.129.10">
    <property type="entry name" value="Hotdog Thioesterase"/>
    <property type="match status" value="1"/>
</dbReference>
<keyword evidence="4" id="KW-1185">Reference proteome</keyword>
<protein>
    <submittedName>
        <fullName evidence="3">FabA-like domain protein</fullName>
        <ecNumber evidence="3">4.2.1.-</ecNumber>
    </submittedName>
</protein>
<dbReference type="eggNOG" id="COG0764">
    <property type="taxonomic scope" value="Bacteria"/>
</dbReference>
<evidence type="ECO:0000313" key="3">
    <source>
        <dbReference type="EMBL" id="EEJ72822.1"/>
    </source>
</evidence>
<name>C2EKW5_9LACO</name>
<dbReference type="EMBL" id="ACGU01000014">
    <property type="protein sequence ID" value="EEJ72822.1"/>
    <property type="molecule type" value="Genomic_DNA"/>
</dbReference>
<accession>C2EKW5</accession>
<dbReference type="PANTHER" id="PTHR30272:SF1">
    <property type="entry name" value="3-HYDROXYACYL-[ACYL-CARRIER-PROTEIN] DEHYDRATASE"/>
    <property type="match status" value="1"/>
</dbReference>
<dbReference type="HOGENOM" id="CLU_078912_3_3_9"/>